<feature type="compositionally biased region" description="Low complexity" evidence="1">
    <location>
        <begin position="63"/>
        <end position="72"/>
    </location>
</feature>
<feature type="region of interest" description="Disordered" evidence="1">
    <location>
        <begin position="25"/>
        <end position="81"/>
    </location>
</feature>
<keyword evidence="4" id="KW-1185">Reference proteome</keyword>
<dbReference type="STRING" id="394193.SAMN04489732_13445"/>
<keyword evidence="2" id="KW-0732">Signal</keyword>
<evidence type="ECO:0000256" key="1">
    <source>
        <dbReference type="SAM" id="MobiDB-lite"/>
    </source>
</evidence>
<evidence type="ECO:0008006" key="5">
    <source>
        <dbReference type="Google" id="ProtNLM"/>
    </source>
</evidence>
<feature type="compositionally biased region" description="Low complexity" evidence="1">
    <location>
        <begin position="28"/>
        <end position="46"/>
    </location>
</feature>
<accession>A0A1H8YP79</accession>
<gene>
    <name evidence="3" type="ORF">SAMN04489732_13445</name>
</gene>
<name>A0A1H8YP79_9PSEU</name>
<evidence type="ECO:0000313" key="4">
    <source>
        <dbReference type="Proteomes" id="UP000198582"/>
    </source>
</evidence>
<organism evidence="3 4">
    <name type="scientific">Amycolatopsis saalfeldensis</name>
    <dbReference type="NCBI Taxonomy" id="394193"/>
    <lineage>
        <taxon>Bacteria</taxon>
        <taxon>Bacillati</taxon>
        <taxon>Actinomycetota</taxon>
        <taxon>Actinomycetes</taxon>
        <taxon>Pseudonocardiales</taxon>
        <taxon>Pseudonocardiaceae</taxon>
        <taxon>Amycolatopsis</taxon>
    </lineage>
</organism>
<reference evidence="3 4" key="1">
    <citation type="submission" date="2016-10" db="EMBL/GenBank/DDBJ databases">
        <authorList>
            <person name="de Groot N.N."/>
        </authorList>
    </citation>
    <scope>NUCLEOTIDE SEQUENCE [LARGE SCALE GENOMIC DNA]</scope>
    <source>
        <strain evidence="3 4">DSM 44993</strain>
    </source>
</reference>
<dbReference type="Proteomes" id="UP000198582">
    <property type="component" value="Unassembled WGS sequence"/>
</dbReference>
<dbReference type="EMBL" id="FOEF01000034">
    <property type="protein sequence ID" value="SEP53990.1"/>
    <property type="molecule type" value="Genomic_DNA"/>
</dbReference>
<evidence type="ECO:0000256" key="2">
    <source>
        <dbReference type="SAM" id="SignalP"/>
    </source>
</evidence>
<feature type="signal peptide" evidence="2">
    <location>
        <begin position="1"/>
        <end position="16"/>
    </location>
</feature>
<dbReference type="PROSITE" id="PS51257">
    <property type="entry name" value="PROKAR_LIPOPROTEIN"/>
    <property type="match status" value="1"/>
</dbReference>
<feature type="chain" id="PRO_5038923124" description="Mce-associated membrane protein" evidence="2">
    <location>
        <begin position="17"/>
        <end position="214"/>
    </location>
</feature>
<protein>
    <recommendedName>
        <fullName evidence="5">Mce-associated membrane protein</fullName>
    </recommendedName>
</protein>
<sequence length="214" mass="21695">MTRSATMLIFVTLVVAAISVGCSGPGSDGSPTATPATPDAGTTSATVPASGQFTLPTAAPVTPTSGAGAPSGIPAPAPAPEPTPALYADPVAVARAWMGQFCETSFEEPINANLTRAGVYATGAGTAADTERGDTPDTYQQMREQKLTTRCDQVEAQVNPDAPATPDMVYVEVSATSTQLAAGLPFQTSPVISTRRVVRGGDGRWLVDVAVDAG</sequence>
<proteinExistence type="predicted"/>
<evidence type="ECO:0000313" key="3">
    <source>
        <dbReference type="EMBL" id="SEP53990.1"/>
    </source>
</evidence>
<dbReference type="AlphaFoldDB" id="A0A1H8YP79"/>